<proteinExistence type="predicted"/>
<sequence length="93" mass="11357">MSLTKEDLKNISNLFSVHIQKIEKRLEKLEKNGELYELSFRNIDRKLESIERNLLELRARENLNRDRLDRAEIYIDDLRRLYMDSYPKVCEKK</sequence>
<organism evidence="2 3">
    <name type="scientific">Candidatus Dojkabacteria bacterium HGW-Dojkabacteria-1</name>
    <dbReference type="NCBI Taxonomy" id="2013761"/>
    <lineage>
        <taxon>Bacteria</taxon>
        <taxon>Candidatus Dojkabacteria</taxon>
    </lineage>
</organism>
<reference evidence="2 3" key="1">
    <citation type="journal article" date="2017" name="ISME J.">
        <title>Potential for microbial H2 and metal transformations associated with novel bacteria and archaea in deep terrestrial subsurface sediments.</title>
        <authorList>
            <person name="Hernsdorf A.W."/>
            <person name="Amano Y."/>
            <person name="Miyakawa K."/>
            <person name="Ise K."/>
            <person name="Suzuki Y."/>
            <person name="Anantharaman K."/>
            <person name="Probst A."/>
            <person name="Burstein D."/>
            <person name="Thomas B.C."/>
            <person name="Banfield J.F."/>
        </authorList>
    </citation>
    <scope>NUCLEOTIDE SEQUENCE [LARGE SCALE GENOMIC DNA]</scope>
    <source>
        <strain evidence="2">HGW-Dojkabacteria-1</strain>
    </source>
</reference>
<dbReference type="SUPFAM" id="SSF57997">
    <property type="entry name" value="Tropomyosin"/>
    <property type="match status" value="1"/>
</dbReference>
<accession>A0A2N2F480</accession>
<evidence type="ECO:0000313" key="2">
    <source>
        <dbReference type="EMBL" id="PKN02989.1"/>
    </source>
</evidence>
<evidence type="ECO:0000313" key="3">
    <source>
        <dbReference type="Proteomes" id="UP000233417"/>
    </source>
</evidence>
<comment type="caution">
    <text evidence="2">The sequence shown here is derived from an EMBL/GenBank/DDBJ whole genome shotgun (WGS) entry which is preliminary data.</text>
</comment>
<dbReference type="Proteomes" id="UP000233417">
    <property type="component" value="Unassembled WGS sequence"/>
</dbReference>
<feature type="coiled-coil region" evidence="1">
    <location>
        <begin position="19"/>
        <end position="60"/>
    </location>
</feature>
<dbReference type="AlphaFoldDB" id="A0A2N2F480"/>
<gene>
    <name evidence="2" type="ORF">CVU76_03110</name>
</gene>
<dbReference type="EMBL" id="PHAO01000001">
    <property type="protein sequence ID" value="PKN02989.1"/>
    <property type="molecule type" value="Genomic_DNA"/>
</dbReference>
<name>A0A2N2F480_9BACT</name>
<evidence type="ECO:0000256" key="1">
    <source>
        <dbReference type="SAM" id="Coils"/>
    </source>
</evidence>
<protein>
    <submittedName>
        <fullName evidence="2">Uncharacterized protein</fullName>
    </submittedName>
</protein>
<keyword evidence="1" id="KW-0175">Coiled coil</keyword>